<keyword evidence="15" id="KW-1185">Reference proteome</keyword>
<dbReference type="NCBIfam" id="NF004046">
    <property type="entry name" value="PRK05563.1"/>
    <property type="match status" value="1"/>
</dbReference>
<dbReference type="EC" id="2.7.7.7" evidence="11"/>
<keyword evidence="9 11" id="KW-0239">DNA-directed DNA polymerase</keyword>
<evidence type="ECO:0000313" key="14">
    <source>
        <dbReference type="EMBL" id="SME90465.1"/>
    </source>
</evidence>
<comment type="catalytic activity">
    <reaction evidence="10 11">
        <text>DNA(n) + a 2'-deoxyribonucleoside 5'-triphosphate = DNA(n+1) + diphosphate</text>
        <dbReference type="Rhea" id="RHEA:22508"/>
        <dbReference type="Rhea" id="RHEA-COMP:17339"/>
        <dbReference type="Rhea" id="RHEA-COMP:17340"/>
        <dbReference type="ChEBI" id="CHEBI:33019"/>
        <dbReference type="ChEBI" id="CHEBI:61560"/>
        <dbReference type="ChEBI" id="CHEBI:173112"/>
        <dbReference type="EC" id="2.7.7.7"/>
    </reaction>
</comment>
<dbReference type="InterPro" id="IPR008921">
    <property type="entry name" value="DNA_pol3_clamp-load_cplx_C"/>
</dbReference>
<evidence type="ECO:0000256" key="3">
    <source>
        <dbReference type="ARBA" id="ARBA00022695"/>
    </source>
</evidence>
<proteinExistence type="inferred from homology"/>
<protein>
    <recommendedName>
        <fullName evidence="11">DNA polymerase III subunit gamma/tau</fullName>
        <ecNumber evidence="11">2.7.7.7</ecNumber>
    </recommendedName>
</protein>
<dbReference type="InterPro" id="IPR022754">
    <property type="entry name" value="DNA_pol_III_gamma-3"/>
</dbReference>
<dbReference type="InterPro" id="IPR012763">
    <property type="entry name" value="DNA_pol_III_sug/sutau_N"/>
</dbReference>
<dbReference type="InterPro" id="IPR050238">
    <property type="entry name" value="DNA_Rep/Repair_Clamp_Loader"/>
</dbReference>
<dbReference type="Pfam" id="PF13177">
    <property type="entry name" value="DNA_pol3_delta2"/>
    <property type="match status" value="1"/>
</dbReference>
<keyword evidence="2 11" id="KW-0808">Transferase</keyword>
<comment type="function">
    <text evidence="11">DNA polymerase III is a complex, multichain enzyme responsible for most of the replicative synthesis in bacteria. This DNA polymerase also exhibits 3' to 5' exonuclease activity.</text>
</comment>
<dbReference type="Gene3D" id="1.20.272.10">
    <property type="match status" value="1"/>
</dbReference>
<accession>A0A1X7C5P2</accession>
<dbReference type="GO" id="GO:0046872">
    <property type="term" value="F:metal ion binding"/>
    <property type="evidence" value="ECO:0007669"/>
    <property type="project" value="UniProtKB-KW"/>
</dbReference>
<dbReference type="Gene3D" id="1.10.8.60">
    <property type="match status" value="1"/>
</dbReference>
<evidence type="ECO:0000256" key="2">
    <source>
        <dbReference type="ARBA" id="ARBA00022679"/>
    </source>
</evidence>
<dbReference type="CDD" id="cd00009">
    <property type="entry name" value="AAA"/>
    <property type="match status" value="1"/>
</dbReference>
<evidence type="ECO:0000256" key="8">
    <source>
        <dbReference type="ARBA" id="ARBA00022840"/>
    </source>
</evidence>
<comment type="similarity">
    <text evidence="1 11">Belongs to the DnaX/STICHEL family.</text>
</comment>
<dbReference type="Gene3D" id="3.40.50.300">
    <property type="entry name" value="P-loop containing nucleotide triphosphate hydrolases"/>
    <property type="match status" value="1"/>
</dbReference>
<comment type="subunit">
    <text evidence="11">DNA polymerase III contains a core (composed of alpha, epsilon and theta chains) that associates with a tau subunit. This core dimerizes to form the POLIII' complex. PolIII' associates with the gamma complex (composed of gamma, delta, delta', psi and chi chains) and with the beta chain to form the complete DNA polymerase III complex.</text>
</comment>
<dbReference type="InterPro" id="IPR045085">
    <property type="entry name" value="HLD_clamp_pol_III_gamma_tau"/>
</dbReference>
<feature type="compositionally biased region" description="Polar residues" evidence="12">
    <location>
        <begin position="460"/>
        <end position="478"/>
    </location>
</feature>
<dbReference type="Pfam" id="PF12169">
    <property type="entry name" value="DNA_pol3_gamma3"/>
    <property type="match status" value="1"/>
</dbReference>
<dbReference type="InterPro" id="IPR027417">
    <property type="entry name" value="P-loop_NTPase"/>
</dbReference>
<dbReference type="AlphaFoldDB" id="A0A1X7C5P2"/>
<dbReference type="InterPro" id="IPR003593">
    <property type="entry name" value="AAA+_ATPase"/>
</dbReference>
<evidence type="ECO:0000256" key="9">
    <source>
        <dbReference type="ARBA" id="ARBA00022932"/>
    </source>
</evidence>
<keyword evidence="7" id="KW-0862">Zinc</keyword>
<keyword evidence="8 11" id="KW-0067">ATP-binding</keyword>
<feature type="compositionally biased region" description="Low complexity" evidence="12">
    <location>
        <begin position="487"/>
        <end position="506"/>
    </location>
</feature>
<feature type="region of interest" description="Disordered" evidence="12">
    <location>
        <begin position="390"/>
        <end position="523"/>
    </location>
</feature>
<dbReference type="EMBL" id="FWZU01000001">
    <property type="protein sequence ID" value="SME90465.1"/>
    <property type="molecule type" value="Genomic_DNA"/>
</dbReference>
<dbReference type="PANTHER" id="PTHR11669">
    <property type="entry name" value="REPLICATION FACTOR C / DNA POLYMERASE III GAMMA-TAU SUBUNIT"/>
    <property type="match status" value="1"/>
</dbReference>
<dbReference type="SUPFAM" id="SSF52540">
    <property type="entry name" value="P-loop containing nucleoside triphosphate hydrolases"/>
    <property type="match status" value="1"/>
</dbReference>
<evidence type="ECO:0000256" key="7">
    <source>
        <dbReference type="ARBA" id="ARBA00022833"/>
    </source>
</evidence>
<evidence type="ECO:0000256" key="12">
    <source>
        <dbReference type="SAM" id="MobiDB-lite"/>
    </source>
</evidence>
<dbReference type="GO" id="GO:0005524">
    <property type="term" value="F:ATP binding"/>
    <property type="evidence" value="ECO:0007669"/>
    <property type="project" value="UniProtKB-KW"/>
</dbReference>
<feature type="compositionally biased region" description="Polar residues" evidence="12">
    <location>
        <begin position="430"/>
        <end position="453"/>
    </location>
</feature>
<evidence type="ECO:0000256" key="11">
    <source>
        <dbReference type="RuleBase" id="RU364063"/>
    </source>
</evidence>
<dbReference type="Proteomes" id="UP000192906">
    <property type="component" value="Unassembled WGS sequence"/>
</dbReference>
<dbReference type="Pfam" id="PF22608">
    <property type="entry name" value="DNAX_ATPase_lid"/>
    <property type="match status" value="1"/>
</dbReference>
<dbReference type="PANTHER" id="PTHR11669:SF0">
    <property type="entry name" value="PROTEIN STICHEL-LIKE 2"/>
    <property type="match status" value="1"/>
</dbReference>
<feature type="domain" description="AAA+ ATPase" evidence="13">
    <location>
        <begin position="47"/>
        <end position="188"/>
    </location>
</feature>
<gene>
    <name evidence="11" type="primary">dnaX</name>
    <name evidence="14" type="ORF">SAMN06295933_0383</name>
</gene>
<evidence type="ECO:0000313" key="15">
    <source>
        <dbReference type="Proteomes" id="UP000192906"/>
    </source>
</evidence>
<dbReference type="CDD" id="cd18137">
    <property type="entry name" value="HLD_clamp_pol_III_gamma_tau"/>
    <property type="match status" value="1"/>
</dbReference>
<dbReference type="GO" id="GO:0003677">
    <property type="term" value="F:DNA binding"/>
    <property type="evidence" value="ECO:0007669"/>
    <property type="project" value="InterPro"/>
</dbReference>
<dbReference type="FunFam" id="3.40.50.300:FF:000014">
    <property type="entry name" value="DNA polymerase III subunit gamma/tau"/>
    <property type="match status" value="1"/>
</dbReference>
<evidence type="ECO:0000259" key="13">
    <source>
        <dbReference type="SMART" id="SM00382"/>
    </source>
</evidence>
<keyword evidence="4 11" id="KW-0235">DNA replication</keyword>
<dbReference type="GO" id="GO:0003887">
    <property type="term" value="F:DNA-directed DNA polymerase activity"/>
    <property type="evidence" value="ECO:0007669"/>
    <property type="project" value="UniProtKB-KW"/>
</dbReference>
<reference evidence="15" key="1">
    <citation type="submission" date="2017-04" db="EMBL/GenBank/DDBJ databases">
        <authorList>
            <person name="Varghese N."/>
            <person name="Submissions S."/>
        </authorList>
    </citation>
    <scope>NUCLEOTIDE SEQUENCE [LARGE SCALE GENOMIC DNA]</scope>
    <source>
        <strain evidence="15">K3S</strain>
    </source>
</reference>
<dbReference type="GO" id="GO:0009360">
    <property type="term" value="C:DNA polymerase III complex"/>
    <property type="evidence" value="ECO:0007669"/>
    <property type="project" value="InterPro"/>
</dbReference>
<name>A0A1X7C5P2_9BACT</name>
<evidence type="ECO:0000256" key="6">
    <source>
        <dbReference type="ARBA" id="ARBA00022741"/>
    </source>
</evidence>
<dbReference type="GO" id="GO:0006261">
    <property type="term" value="P:DNA-templated DNA replication"/>
    <property type="evidence" value="ECO:0007669"/>
    <property type="project" value="TreeGrafter"/>
</dbReference>
<evidence type="ECO:0000256" key="1">
    <source>
        <dbReference type="ARBA" id="ARBA00006360"/>
    </source>
</evidence>
<evidence type="ECO:0000256" key="5">
    <source>
        <dbReference type="ARBA" id="ARBA00022723"/>
    </source>
</evidence>
<sequence length="670" mass="72072">MGTTYGLACIMSTSNLTAKYRPQTFAEVAGQHAVKTILSRAAAQDKIAPAYLFSGTRGVGKTTIARIFAKALNCVNGPTAEPCNVCENCRQITAGIGVDVVEIDAASHGKVDDARRLKEDIGYAPIEFRYKVFIIDEAHMLTTQAFNALLKTLEEPPAHATFIMATTETHKFPATIISRCQHYAFKMLSSSELTAHLAKILQQEKIEFESGAVDLIAKRGAGSVRDSMSLLGQVLALGSEKLLESDVRSILGLAGRDVFFSLMQAIHSHDLVSVGEVVKQVLDRGLDLGFFIRELGSCWRNMFLLGQSGERAIPLLDLSSEEAKEFMYWATTFDRSFVHACWQMTVDGQRKVMNSLEPAMALELLLLNMASLSDLISVERAGALFSAAPVSNQPSNPIQSQAPQVPSSASTPAADTAVRTGSGSGETPPWENSPQNSSQQQTKSVPPRQSQGSLQGGPSVHNNNGMQGRAASQSSNIPASGRPMGRSESGSPAGHSSSSEAGSEDSSVPDDVHLQNTKTDTNDFYESEYEAQPEAVYDPHLETESASFSAVNGPRDFEGFLKYVSESGVNGTVAGLSNCKGKVADGKLVLTCANPFHQSQVGSRECKAVVGKLAAEYYGEITEVEIVVSSKGVRKSRQQLRAEVEEHPDVIRVVDAFSASIISVEPRRDV</sequence>
<dbReference type="FunFam" id="1.10.8.60:FF:000013">
    <property type="entry name" value="DNA polymerase III subunit gamma/tau"/>
    <property type="match status" value="1"/>
</dbReference>
<feature type="compositionally biased region" description="Low complexity" evidence="12">
    <location>
        <begin position="397"/>
        <end position="417"/>
    </location>
</feature>
<dbReference type="NCBIfam" id="TIGR02397">
    <property type="entry name" value="dnaX_nterm"/>
    <property type="match status" value="1"/>
</dbReference>
<keyword evidence="5" id="KW-0479">Metal-binding</keyword>
<evidence type="ECO:0000256" key="4">
    <source>
        <dbReference type="ARBA" id="ARBA00022705"/>
    </source>
</evidence>
<keyword evidence="6 11" id="KW-0547">Nucleotide-binding</keyword>
<dbReference type="SMART" id="SM00382">
    <property type="entry name" value="AAA"/>
    <property type="match status" value="1"/>
</dbReference>
<organism evidence="14 15">
    <name type="scientific">Desulfovibrio gilichinskyi</name>
    <dbReference type="NCBI Taxonomy" id="1519643"/>
    <lineage>
        <taxon>Bacteria</taxon>
        <taxon>Pseudomonadati</taxon>
        <taxon>Thermodesulfobacteriota</taxon>
        <taxon>Desulfovibrionia</taxon>
        <taxon>Desulfovibrionales</taxon>
        <taxon>Desulfovibrionaceae</taxon>
        <taxon>Desulfovibrio</taxon>
    </lineage>
</organism>
<keyword evidence="3 11" id="KW-0548">Nucleotidyltransferase</keyword>
<evidence type="ECO:0000256" key="10">
    <source>
        <dbReference type="ARBA" id="ARBA00049244"/>
    </source>
</evidence>
<dbReference type="SUPFAM" id="SSF48019">
    <property type="entry name" value="post-AAA+ oligomerization domain-like"/>
    <property type="match status" value="1"/>
</dbReference>
<dbReference type="STRING" id="1519643.SAMN06295933_0383"/>